<dbReference type="SUPFAM" id="SSF63491">
    <property type="entry name" value="BAG domain"/>
    <property type="match status" value="1"/>
</dbReference>
<keyword evidence="5" id="KW-1185">Reference proteome</keyword>
<name>A0AAV8RD58_ENSVE</name>
<sequence length="286" mass="31762">MKEWEVRPGGLLVQKRVPEADPSAPPVAPVVCVKVKHGAANHEILISSQATFGELKKVLSARTGLHPLDMKLVSRDKAREWNEFLDTAGVKDKSKVVLAEDPVAQAKRLLEMRKSDMMEKAARSVSTVALEVDRLATKASALEAIVNSGGRVAENDVTDLIDALMNELIKLDAIVADGDAKLQTRMQMQRVQKYVETLDAIKIKNSLPRANGQSSEQQHHRIQPRYQEQMQQKRDSQQTHPRSQQQPVVVTKDWETFDSLLAQQSASATTTAPSSAPHASFDWELF</sequence>
<reference evidence="4 5" key="1">
    <citation type="submission" date="2022-12" db="EMBL/GenBank/DDBJ databases">
        <title>Chromosome-scale assembly of the Ensete ventricosum genome.</title>
        <authorList>
            <person name="Dussert Y."/>
            <person name="Stocks J."/>
            <person name="Wendawek A."/>
            <person name="Woldeyes F."/>
            <person name="Nichols R.A."/>
            <person name="Borrell J.S."/>
        </authorList>
    </citation>
    <scope>NUCLEOTIDE SEQUENCE [LARGE SCALE GENOMIC DNA]</scope>
    <source>
        <strain evidence="5">cv. Maze</strain>
        <tissue evidence="4">Seeds</tissue>
    </source>
</reference>
<dbReference type="InterPro" id="IPR000626">
    <property type="entry name" value="Ubiquitin-like_dom"/>
</dbReference>
<evidence type="ECO:0000259" key="3">
    <source>
        <dbReference type="PROSITE" id="PS50053"/>
    </source>
</evidence>
<dbReference type="PANTHER" id="PTHR12329">
    <property type="entry name" value="BCL2-ASSOCIATED ATHANOGENE"/>
    <property type="match status" value="1"/>
</dbReference>
<feature type="region of interest" description="Disordered" evidence="2">
    <location>
        <begin position="206"/>
        <end position="248"/>
    </location>
</feature>
<feature type="region of interest" description="Disordered" evidence="2">
    <location>
        <begin position="266"/>
        <end position="286"/>
    </location>
</feature>
<evidence type="ECO:0000313" key="5">
    <source>
        <dbReference type="Proteomes" id="UP001222027"/>
    </source>
</evidence>
<dbReference type="InterPro" id="IPR036533">
    <property type="entry name" value="BAG_dom_sf"/>
</dbReference>
<dbReference type="InterPro" id="IPR029071">
    <property type="entry name" value="Ubiquitin-like_domsf"/>
</dbReference>
<dbReference type="AlphaFoldDB" id="A0AAV8RD58"/>
<dbReference type="GO" id="GO:0005737">
    <property type="term" value="C:cytoplasm"/>
    <property type="evidence" value="ECO:0007669"/>
    <property type="project" value="TreeGrafter"/>
</dbReference>
<dbReference type="GO" id="GO:0000774">
    <property type="term" value="F:adenyl-nucleotide exchange factor activity"/>
    <property type="evidence" value="ECO:0007669"/>
    <property type="project" value="TreeGrafter"/>
</dbReference>
<dbReference type="InterPro" id="IPR003103">
    <property type="entry name" value="BAG_domain"/>
</dbReference>
<organism evidence="4 5">
    <name type="scientific">Ensete ventricosum</name>
    <name type="common">Abyssinian banana</name>
    <name type="synonym">Musa ensete</name>
    <dbReference type="NCBI Taxonomy" id="4639"/>
    <lineage>
        <taxon>Eukaryota</taxon>
        <taxon>Viridiplantae</taxon>
        <taxon>Streptophyta</taxon>
        <taxon>Embryophyta</taxon>
        <taxon>Tracheophyta</taxon>
        <taxon>Spermatophyta</taxon>
        <taxon>Magnoliopsida</taxon>
        <taxon>Liliopsida</taxon>
        <taxon>Zingiberales</taxon>
        <taxon>Musaceae</taxon>
        <taxon>Ensete</taxon>
    </lineage>
</organism>
<proteinExistence type="predicted"/>
<feature type="domain" description="Ubiquitin-like" evidence="3">
    <location>
        <begin position="31"/>
        <end position="98"/>
    </location>
</feature>
<accession>A0AAV8RD58</accession>
<dbReference type="Gene3D" id="3.10.20.90">
    <property type="entry name" value="Phosphatidylinositol 3-kinase Catalytic Subunit, Chain A, domain 1"/>
    <property type="match status" value="1"/>
</dbReference>
<dbReference type="Proteomes" id="UP001222027">
    <property type="component" value="Unassembled WGS sequence"/>
</dbReference>
<dbReference type="PANTHER" id="PTHR12329:SF11">
    <property type="entry name" value="BAG FAMILY MOLECULAR CHAPERONE REGULATOR 1"/>
    <property type="match status" value="1"/>
</dbReference>
<dbReference type="Gene3D" id="1.20.58.120">
    <property type="entry name" value="BAG domain"/>
    <property type="match status" value="1"/>
</dbReference>
<dbReference type="GO" id="GO:0051087">
    <property type="term" value="F:protein-folding chaperone binding"/>
    <property type="evidence" value="ECO:0007669"/>
    <property type="project" value="InterPro"/>
</dbReference>
<evidence type="ECO:0000256" key="1">
    <source>
        <dbReference type="ARBA" id="ARBA00023186"/>
    </source>
</evidence>
<evidence type="ECO:0000313" key="4">
    <source>
        <dbReference type="EMBL" id="KAJ8498817.1"/>
    </source>
</evidence>
<dbReference type="SUPFAM" id="SSF54236">
    <property type="entry name" value="Ubiquitin-like"/>
    <property type="match status" value="1"/>
</dbReference>
<dbReference type="EMBL" id="JAQQAF010000003">
    <property type="protein sequence ID" value="KAJ8498817.1"/>
    <property type="molecule type" value="Genomic_DNA"/>
</dbReference>
<keyword evidence="1" id="KW-0143">Chaperone</keyword>
<dbReference type="PROSITE" id="PS50053">
    <property type="entry name" value="UBIQUITIN_2"/>
    <property type="match status" value="1"/>
</dbReference>
<feature type="compositionally biased region" description="Polar residues" evidence="2">
    <location>
        <begin position="238"/>
        <end position="248"/>
    </location>
</feature>
<evidence type="ECO:0000256" key="2">
    <source>
        <dbReference type="SAM" id="MobiDB-lite"/>
    </source>
</evidence>
<comment type="caution">
    <text evidence="4">The sequence shown here is derived from an EMBL/GenBank/DDBJ whole genome shotgun (WGS) entry which is preliminary data.</text>
</comment>
<protein>
    <recommendedName>
        <fullName evidence="3">Ubiquitin-like domain-containing protein</fullName>
    </recommendedName>
</protein>
<dbReference type="Pfam" id="PF02179">
    <property type="entry name" value="BAG"/>
    <property type="match status" value="1"/>
</dbReference>
<dbReference type="InterPro" id="IPR039773">
    <property type="entry name" value="BAG_chaperone_regulator"/>
</dbReference>
<feature type="compositionally biased region" description="Low complexity" evidence="2">
    <location>
        <begin position="266"/>
        <end position="280"/>
    </location>
</feature>
<dbReference type="GO" id="GO:0050821">
    <property type="term" value="P:protein stabilization"/>
    <property type="evidence" value="ECO:0007669"/>
    <property type="project" value="TreeGrafter"/>
</dbReference>
<gene>
    <name evidence="4" type="ORF">OPV22_009369</name>
</gene>